<organism evidence="2 3">
    <name type="scientific">Obba rivulosa</name>
    <dbReference type="NCBI Taxonomy" id="1052685"/>
    <lineage>
        <taxon>Eukaryota</taxon>
        <taxon>Fungi</taxon>
        <taxon>Dikarya</taxon>
        <taxon>Basidiomycota</taxon>
        <taxon>Agaricomycotina</taxon>
        <taxon>Agaricomycetes</taxon>
        <taxon>Polyporales</taxon>
        <taxon>Gelatoporiaceae</taxon>
        <taxon>Obba</taxon>
    </lineage>
</organism>
<dbReference type="Proteomes" id="UP000250043">
    <property type="component" value="Unassembled WGS sequence"/>
</dbReference>
<accession>A0A8E2AS80</accession>
<name>A0A8E2AS80_9APHY</name>
<feature type="transmembrane region" description="Helical" evidence="1">
    <location>
        <begin position="429"/>
        <end position="454"/>
    </location>
</feature>
<gene>
    <name evidence="2" type="ORF">OBBRIDRAFT_731675</name>
</gene>
<feature type="transmembrane region" description="Helical" evidence="1">
    <location>
        <begin position="120"/>
        <end position="145"/>
    </location>
</feature>
<protein>
    <recommendedName>
        <fullName evidence="4">Transmembrane protein 135 N-terminal domain-containing protein</fullName>
    </recommendedName>
</protein>
<dbReference type="InterPro" id="IPR026749">
    <property type="entry name" value="Tmem135"/>
</dbReference>
<dbReference type="OrthoDB" id="291792at2759"/>
<keyword evidence="1" id="KW-0472">Membrane</keyword>
<dbReference type="PANTHER" id="PTHR12459:SF6">
    <property type="entry name" value="GB|AAD46013.1"/>
    <property type="match status" value="1"/>
</dbReference>
<dbReference type="PANTHER" id="PTHR12459">
    <property type="entry name" value="TRANSMEMBRANE PROTEIN 135-RELATED"/>
    <property type="match status" value="1"/>
</dbReference>
<dbReference type="EMBL" id="KV722414">
    <property type="protein sequence ID" value="OCH90016.1"/>
    <property type="molecule type" value="Genomic_DNA"/>
</dbReference>
<proteinExistence type="predicted"/>
<sequence length="591" mass="66463">MSFDTPSSSRPDIPRAPSYIQFTPRRAMASFENLVALANYEEALREARKIVWRDRGEKPVEVQDLWECLEHASRGGLRAGSLAFAIRAGVNLFLLMTRIKKIPKKMRFALIRHAAFGPDSFRFAAMLGSFVALYKFILNALPILLPEPTRHRKSHSRPRSLLPATLLQNASSDSPFHHDDEVTEDIDIEVETPGLDPALARGSRHARLSMSAQVHHVWARKRTRRWYAVLAGAMAGGVAIMFEKRSRRVAIGQQMFVRGLQGTYNAFSVKRGFRIPHGDVLVFSLCCGQIMYGWLLRPDTLPRSYNHWISTASKVPREGVIIARDLARTGTFQVSNMEALLQRKNVTPSNRAAMVARIASALLPPPARDYGPHFGPCEVTHPWLDSCMVVWPERILAVFRWMLPIYGALHFIPMLLFRRGRVVKAPARMFVRAALGTVRSSAFLGVFVAIYQGFFCGKHQLWTLLNDLRTNASTAASYPLLAALARSLPQSFLDLLLSKPVYWLLGVLSGLSLFVEEKHRREELAMYVLPKGLESAWVMARGKGLVFRTGEFGEALLTAMGMGMVMSIYQNDPQYLSGLVRRILYQFVGPN</sequence>
<keyword evidence="1" id="KW-0812">Transmembrane</keyword>
<feature type="transmembrane region" description="Helical" evidence="1">
    <location>
        <begin position="398"/>
        <end position="417"/>
    </location>
</feature>
<feature type="transmembrane region" description="Helical" evidence="1">
    <location>
        <begin position="226"/>
        <end position="242"/>
    </location>
</feature>
<dbReference type="AlphaFoldDB" id="A0A8E2AS80"/>
<evidence type="ECO:0000256" key="1">
    <source>
        <dbReference type="SAM" id="Phobius"/>
    </source>
</evidence>
<evidence type="ECO:0000313" key="2">
    <source>
        <dbReference type="EMBL" id="OCH90016.1"/>
    </source>
</evidence>
<evidence type="ECO:0008006" key="4">
    <source>
        <dbReference type="Google" id="ProtNLM"/>
    </source>
</evidence>
<evidence type="ECO:0000313" key="3">
    <source>
        <dbReference type="Proteomes" id="UP000250043"/>
    </source>
</evidence>
<keyword evidence="1" id="KW-1133">Transmembrane helix</keyword>
<keyword evidence="3" id="KW-1185">Reference proteome</keyword>
<reference evidence="2 3" key="1">
    <citation type="submission" date="2016-07" db="EMBL/GenBank/DDBJ databases">
        <title>Draft genome of the white-rot fungus Obba rivulosa 3A-2.</title>
        <authorList>
            <consortium name="DOE Joint Genome Institute"/>
            <person name="Miettinen O."/>
            <person name="Riley R."/>
            <person name="Acob R."/>
            <person name="Barry K."/>
            <person name="Cullen D."/>
            <person name="De Vries R."/>
            <person name="Hainaut M."/>
            <person name="Hatakka A."/>
            <person name="Henrissat B."/>
            <person name="Hilden K."/>
            <person name="Kuo R."/>
            <person name="Labutti K."/>
            <person name="Lipzen A."/>
            <person name="Makela M.R."/>
            <person name="Sandor L."/>
            <person name="Spatafora J.W."/>
            <person name="Grigoriev I.V."/>
            <person name="Hibbett D.S."/>
        </authorList>
    </citation>
    <scope>NUCLEOTIDE SEQUENCE [LARGE SCALE GENOMIC DNA]</scope>
    <source>
        <strain evidence="2 3">3A-2</strain>
    </source>
</reference>